<keyword evidence="4" id="KW-0325">Glycoprotein</keyword>
<accession>A0A409VDD1</accession>
<dbReference type="Gene3D" id="3.20.20.370">
    <property type="entry name" value="Glycoside hydrolase/deacetylase"/>
    <property type="match status" value="1"/>
</dbReference>
<evidence type="ECO:0000256" key="12">
    <source>
        <dbReference type="SAM" id="MobiDB-lite"/>
    </source>
</evidence>
<evidence type="ECO:0000313" key="14">
    <source>
        <dbReference type="EMBL" id="PPQ63755.1"/>
    </source>
</evidence>
<dbReference type="InterPro" id="IPR002509">
    <property type="entry name" value="NODB_dom"/>
</dbReference>
<evidence type="ECO:0000256" key="2">
    <source>
        <dbReference type="ARBA" id="ARBA00004609"/>
    </source>
</evidence>
<evidence type="ECO:0000256" key="11">
    <source>
        <dbReference type="ARBA" id="ARBA00023316"/>
    </source>
</evidence>
<keyword evidence="5" id="KW-0479">Metal-binding</keyword>
<dbReference type="PANTHER" id="PTHR46471:SF9">
    <property type="entry name" value="CHITIN DEACETYLASE"/>
    <property type="match status" value="1"/>
</dbReference>
<dbReference type="STRING" id="181874.A0A409VDD1"/>
<comment type="cofactor">
    <cofactor evidence="1">
        <name>Co(2+)</name>
        <dbReference type="ChEBI" id="CHEBI:48828"/>
    </cofactor>
</comment>
<evidence type="ECO:0000256" key="5">
    <source>
        <dbReference type="ARBA" id="ARBA00022723"/>
    </source>
</evidence>
<dbReference type="GO" id="GO:0016810">
    <property type="term" value="F:hydrolase activity, acting on carbon-nitrogen (but not peptide) bonds"/>
    <property type="evidence" value="ECO:0007669"/>
    <property type="project" value="InterPro"/>
</dbReference>
<evidence type="ECO:0000256" key="6">
    <source>
        <dbReference type="ARBA" id="ARBA00022729"/>
    </source>
</evidence>
<dbReference type="GO" id="GO:0005975">
    <property type="term" value="P:carbohydrate metabolic process"/>
    <property type="evidence" value="ECO:0007669"/>
    <property type="project" value="InterPro"/>
</dbReference>
<feature type="domain" description="NodB homology" evidence="13">
    <location>
        <begin position="53"/>
        <end position="234"/>
    </location>
</feature>
<evidence type="ECO:0000256" key="4">
    <source>
        <dbReference type="ARBA" id="ARBA00022622"/>
    </source>
</evidence>
<evidence type="ECO:0000313" key="15">
    <source>
        <dbReference type="Proteomes" id="UP000284842"/>
    </source>
</evidence>
<keyword evidence="7" id="KW-0378">Hydrolase</keyword>
<dbReference type="Pfam" id="PF01522">
    <property type="entry name" value="Polysacc_deac_1"/>
    <property type="match status" value="1"/>
</dbReference>
<sequence>MVLSGTAPPTTTIQPTTTTTTSTATSPGNTTVPTQPGTEIPYGRLVTGCTVSGTVAVTFDDGPYQWTSALIDSLNAANVKATFFMVGKLYGCIYDYASVVQKAHNSGHQIASHTWEHKDLTSLSTADQQSQMTRLETAFKKILGIKPKWVRPPMGAQNSQVLSNLGNMGYKIVTWNFDSQDWNGASVSSSQQRFNALGNDPKIIPLEHDALQSTAQQLGPWLITWAKQRNLKMVTLSECLGEPIPGGQYTNVGGATPRDSSWVC</sequence>
<protein>
    <recommendedName>
        <fullName evidence="13">NodB homology domain-containing protein</fullName>
    </recommendedName>
</protein>
<dbReference type="OrthoDB" id="2125469at2759"/>
<dbReference type="EMBL" id="NHTK01006111">
    <property type="protein sequence ID" value="PPQ63755.1"/>
    <property type="molecule type" value="Genomic_DNA"/>
</dbReference>
<dbReference type="GO" id="GO:0071555">
    <property type="term" value="P:cell wall organization"/>
    <property type="evidence" value="ECO:0007669"/>
    <property type="project" value="UniProtKB-KW"/>
</dbReference>
<name>A0A409VDD1_9AGAR</name>
<dbReference type="SUPFAM" id="SSF88713">
    <property type="entry name" value="Glycoside hydrolase/deacetylase"/>
    <property type="match status" value="1"/>
</dbReference>
<dbReference type="AlphaFoldDB" id="A0A409VDD1"/>
<dbReference type="GO" id="GO:0098552">
    <property type="term" value="C:side of membrane"/>
    <property type="evidence" value="ECO:0007669"/>
    <property type="project" value="UniProtKB-KW"/>
</dbReference>
<evidence type="ECO:0000256" key="3">
    <source>
        <dbReference type="ARBA" id="ARBA00022475"/>
    </source>
</evidence>
<evidence type="ECO:0000256" key="1">
    <source>
        <dbReference type="ARBA" id="ARBA00001941"/>
    </source>
</evidence>
<dbReference type="InterPro" id="IPR011330">
    <property type="entry name" value="Glyco_hydro/deAcase_b/a-brl"/>
</dbReference>
<keyword evidence="10" id="KW-0449">Lipoprotein</keyword>
<reference evidence="14 15" key="1">
    <citation type="journal article" date="2018" name="Evol. Lett.">
        <title>Horizontal gene cluster transfer increased hallucinogenic mushroom diversity.</title>
        <authorList>
            <person name="Reynolds H.T."/>
            <person name="Vijayakumar V."/>
            <person name="Gluck-Thaler E."/>
            <person name="Korotkin H.B."/>
            <person name="Matheny P.B."/>
            <person name="Slot J.C."/>
        </authorList>
    </citation>
    <scope>NUCLEOTIDE SEQUENCE [LARGE SCALE GENOMIC DNA]</scope>
    <source>
        <strain evidence="14 15">2629</strain>
    </source>
</reference>
<proteinExistence type="predicted"/>
<organism evidence="14 15">
    <name type="scientific">Panaeolus cyanescens</name>
    <dbReference type="NCBI Taxonomy" id="181874"/>
    <lineage>
        <taxon>Eukaryota</taxon>
        <taxon>Fungi</taxon>
        <taxon>Dikarya</taxon>
        <taxon>Basidiomycota</taxon>
        <taxon>Agaricomycotina</taxon>
        <taxon>Agaricomycetes</taxon>
        <taxon>Agaricomycetidae</taxon>
        <taxon>Agaricales</taxon>
        <taxon>Agaricineae</taxon>
        <taxon>Galeropsidaceae</taxon>
        <taxon>Panaeolus</taxon>
    </lineage>
</organism>
<keyword evidence="9" id="KW-0119">Carbohydrate metabolism</keyword>
<keyword evidence="3" id="KW-1003">Cell membrane</keyword>
<keyword evidence="4" id="KW-0336">GPI-anchor</keyword>
<feature type="compositionally biased region" description="Low complexity" evidence="12">
    <location>
        <begin position="1"/>
        <end position="31"/>
    </location>
</feature>
<dbReference type="Proteomes" id="UP000284842">
    <property type="component" value="Unassembled WGS sequence"/>
</dbReference>
<evidence type="ECO:0000256" key="7">
    <source>
        <dbReference type="ARBA" id="ARBA00022801"/>
    </source>
</evidence>
<dbReference type="GO" id="GO:0005886">
    <property type="term" value="C:plasma membrane"/>
    <property type="evidence" value="ECO:0007669"/>
    <property type="project" value="UniProtKB-SubCell"/>
</dbReference>
<keyword evidence="11" id="KW-0961">Cell wall biogenesis/degradation</keyword>
<evidence type="ECO:0000259" key="13">
    <source>
        <dbReference type="PROSITE" id="PS51677"/>
    </source>
</evidence>
<keyword evidence="8" id="KW-0472">Membrane</keyword>
<dbReference type="GO" id="GO:0046872">
    <property type="term" value="F:metal ion binding"/>
    <property type="evidence" value="ECO:0007669"/>
    <property type="project" value="UniProtKB-KW"/>
</dbReference>
<comment type="caution">
    <text evidence="14">The sequence shown here is derived from an EMBL/GenBank/DDBJ whole genome shotgun (WGS) entry which is preliminary data.</text>
</comment>
<evidence type="ECO:0000256" key="10">
    <source>
        <dbReference type="ARBA" id="ARBA00023288"/>
    </source>
</evidence>
<dbReference type="InParanoid" id="A0A409VDD1"/>
<dbReference type="PANTHER" id="PTHR46471">
    <property type="entry name" value="CHITIN DEACETYLASE"/>
    <property type="match status" value="1"/>
</dbReference>
<comment type="subcellular location">
    <subcellularLocation>
        <location evidence="2">Cell membrane</location>
        <topology evidence="2">Lipid-anchor</topology>
        <topology evidence="2">GPI-anchor</topology>
    </subcellularLocation>
</comment>
<evidence type="ECO:0000256" key="8">
    <source>
        <dbReference type="ARBA" id="ARBA00023136"/>
    </source>
</evidence>
<feature type="region of interest" description="Disordered" evidence="12">
    <location>
        <begin position="1"/>
        <end position="39"/>
    </location>
</feature>
<dbReference type="CDD" id="cd10951">
    <property type="entry name" value="CE4_ClCDA_like"/>
    <property type="match status" value="1"/>
</dbReference>
<keyword evidence="15" id="KW-1185">Reference proteome</keyword>
<dbReference type="PROSITE" id="PS51677">
    <property type="entry name" value="NODB"/>
    <property type="match status" value="1"/>
</dbReference>
<keyword evidence="6" id="KW-0732">Signal</keyword>
<gene>
    <name evidence="14" type="ORF">CVT24_004264</name>
</gene>
<evidence type="ECO:0000256" key="9">
    <source>
        <dbReference type="ARBA" id="ARBA00023277"/>
    </source>
</evidence>